<organism evidence="5 6">
    <name type="scientific">Jiella sonneratiae</name>
    <dbReference type="NCBI Taxonomy" id="2816856"/>
    <lineage>
        <taxon>Bacteria</taxon>
        <taxon>Pseudomonadati</taxon>
        <taxon>Pseudomonadota</taxon>
        <taxon>Alphaproteobacteria</taxon>
        <taxon>Hyphomicrobiales</taxon>
        <taxon>Aurantimonadaceae</taxon>
        <taxon>Jiella</taxon>
    </lineage>
</organism>
<dbReference type="Pfam" id="PF03328">
    <property type="entry name" value="HpcH_HpaI"/>
    <property type="match status" value="1"/>
</dbReference>
<accession>A0ABS3J264</accession>
<evidence type="ECO:0000259" key="4">
    <source>
        <dbReference type="Pfam" id="PF03328"/>
    </source>
</evidence>
<evidence type="ECO:0000313" key="6">
    <source>
        <dbReference type="Proteomes" id="UP000664288"/>
    </source>
</evidence>
<dbReference type="EMBL" id="JAFMPY010000007">
    <property type="protein sequence ID" value="MBO0903765.1"/>
    <property type="molecule type" value="Genomic_DNA"/>
</dbReference>
<dbReference type="PANTHER" id="PTHR30502:SF4">
    <property type="entry name" value="5-KETO-4-DEOXY-D-GLUCARATE ALDOLASE"/>
    <property type="match status" value="1"/>
</dbReference>
<evidence type="ECO:0000256" key="2">
    <source>
        <dbReference type="ARBA" id="ARBA00023239"/>
    </source>
</evidence>
<dbReference type="SUPFAM" id="SSF51621">
    <property type="entry name" value="Phosphoenolpyruvate/pyruvate domain"/>
    <property type="match status" value="1"/>
</dbReference>
<dbReference type="RefSeq" id="WP_207350400.1">
    <property type="nucleotide sequence ID" value="NZ_JAFMPY010000007.1"/>
</dbReference>
<dbReference type="InterPro" id="IPR040442">
    <property type="entry name" value="Pyrv_kinase-like_dom_sf"/>
</dbReference>
<gene>
    <name evidence="5" type="ORF">J1C47_08925</name>
</gene>
<evidence type="ECO:0000313" key="5">
    <source>
        <dbReference type="EMBL" id="MBO0903765.1"/>
    </source>
</evidence>
<evidence type="ECO:0000256" key="3">
    <source>
        <dbReference type="ARBA" id="ARBA00045074"/>
    </source>
</evidence>
<feature type="domain" description="HpcH/HpaI aldolase/citrate lyase" evidence="4">
    <location>
        <begin position="20"/>
        <end position="243"/>
    </location>
</feature>
<reference evidence="5 6" key="1">
    <citation type="submission" date="2021-03" db="EMBL/GenBank/DDBJ databases">
        <title>Whole genome sequence of Jiella sp. MQZ13P-4.</title>
        <authorList>
            <person name="Tuo L."/>
        </authorList>
    </citation>
    <scope>NUCLEOTIDE SEQUENCE [LARGE SCALE GENOMIC DNA]</scope>
    <source>
        <strain evidence="5 6">MQZ13P-4</strain>
    </source>
</reference>
<evidence type="ECO:0000256" key="1">
    <source>
        <dbReference type="ARBA" id="ARBA00022723"/>
    </source>
</evidence>
<comment type="catalytic activity">
    <reaction evidence="3">
        <text>D-glyceraldehyde + pyruvate = 2-dehydro-3-deoxy-L-galactonate</text>
        <dbReference type="Rhea" id="RHEA:80055"/>
        <dbReference type="ChEBI" id="CHEBI:15361"/>
        <dbReference type="ChEBI" id="CHEBI:17378"/>
        <dbReference type="ChEBI" id="CHEBI:75545"/>
    </reaction>
</comment>
<sequence>MAVDPLENRFKKALRAGQRQIGFWCTMDGSVAVEIAAGAGYDWLLLDTEHTPTSDADILHRLQIVAGYETAAVVRPAWNDRVRIKRLLDIGAQTLLIPYVESAEEAAAAVDATRYPPQGSRGVAGTMRASRFGSIPQYQARAGGEICVLVQIESRKGLDNLEAIAAVDGVDGVFVGPADLAANCGLVLPRDAEKLDRLLDETFARIAAAGRPSGILTTGFETADRLIAAGAGFVAVGVDAALYAREVRGLAKRFKG</sequence>
<name>A0ABS3J264_9HYPH</name>
<keyword evidence="2" id="KW-0456">Lyase</keyword>
<dbReference type="PANTHER" id="PTHR30502">
    <property type="entry name" value="2-KETO-3-DEOXY-L-RHAMNONATE ALDOLASE"/>
    <property type="match status" value="1"/>
</dbReference>
<dbReference type="InterPro" id="IPR005000">
    <property type="entry name" value="Aldolase/citrate-lyase_domain"/>
</dbReference>
<keyword evidence="1" id="KW-0479">Metal-binding</keyword>
<dbReference type="InterPro" id="IPR050251">
    <property type="entry name" value="HpcH-HpaI_aldolase"/>
</dbReference>
<protein>
    <submittedName>
        <fullName evidence="5">4-hydroxy-2-oxo-heptane-1,7-dioate aldolase</fullName>
    </submittedName>
</protein>
<dbReference type="InterPro" id="IPR015813">
    <property type="entry name" value="Pyrv/PenolPyrv_kinase-like_dom"/>
</dbReference>
<dbReference type="Gene3D" id="3.20.20.60">
    <property type="entry name" value="Phosphoenolpyruvate-binding domains"/>
    <property type="match status" value="1"/>
</dbReference>
<proteinExistence type="predicted"/>
<dbReference type="Proteomes" id="UP000664288">
    <property type="component" value="Unassembled WGS sequence"/>
</dbReference>
<comment type="caution">
    <text evidence="5">The sequence shown here is derived from an EMBL/GenBank/DDBJ whole genome shotgun (WGS) entry which is preliminary data.</text>
</comment>
<keyword evidence="6" id="KW-1185">Reference proteome</keyword>